<dbReference type="Pfam" id="PF07690">
    <property type="entry name" value="MFS_1"/>
    <property type="match status" value="1"/>
</dbReference>
<evidence type="ECO:0000256" key="6">
    <source>
        <dbReference type="SAM" id="Phobius"/>
    </source>
</evidence>
<evidence type="ECO:0000313" key="9">
    <source>
        <dbReference type="Proteomes" id="UP000758701"/>
    </source>
</evidence>
<feature type="transmembrane region" description="Helical" evidence="6">
    <location>
        <begin position="55"/>
        <end position="77"/>
    </location>
</feature>
<feature type="transmembrane region" description="Helical" evidence="6">
    <location>
        <begin position="405"/>
        <end position="425"/>
    </location>
</feature>
<evidence type="ECO:0000256" key="1">
    <source>
        <dbReference type="ARBA" id="ARBA00004651"/>
    </source>
</evidence>
<reference evidence="8 9" key="1">
    <citation type="submission" date="2021-06" db="EMBL/GenBank/DDBJ databases">
        <title>Ecological speciation of a Streptomyces species isolated from different habitats and geographic origins.</title>
        <authorList>
            <person name="Wang J."/>
        </authorList>
    </citation>
    <scope>NUCLEOTIDE SEQUENCE [LARGE SCALE GENOMIC DNA]</scope>
    <source>
        <strain evidence="8 9">FXJ8.012</strain>
    </source>
</reference>
<proteinExistence type="predicted"/>
<evidence type="ECO:0000256" key="3">
    <source>
        <dbReference type="ARBA" id="ARBA00022989"/>
    </source>
</evidence>
<dbReference type="PROSITE" id="PS50850">
    <property type="entry name" value="MFS"/>
    <property type="match status" value="1"/>
</dbReference>
<feature type="transmembrane region" description="Helical" evidence="6">
    <location>
        <begin position="89"/>
        <end position="109"/>
    </location>
</feature>
<evidence type="ECO:0000259" key="7">
    <source>
        <dbReference type="PROSITE" id="PS50850"/>
    </source>
</evidence>
<evidence type="ECO:0000256" key="5">
    <source>
        <dbReference type="SAM" id="MobiDB-lite"/>
    </source>
</evidence>
<evidence type="ECO:0000256" key="4">
    <source>
        <dbReference type="ARBA" id="ARBA00023136"/>
    </source>
</evidence>
<feature type="compositionally biased region" description="Low complexity" evidence="5">
    <location>
        <begin position="220"/>
        <end position="241"/>
    </location>
</feature>
<feature type="transmembrane region" description="Helical" evidence="6">
    <location>
        <begin position="187"/>
        <end position="205"/>
    </location>
</feature>
<dbReference type="RefSeq" id="WP_224309492.1">
    <property type="nucleotide sequence ID" value="NZ_JAHSST010000005.1"/>
</dbReference>
<sequence length="458" mass="44260">MTAADPAPVRTRDTVPAAPGRRPMTVLVVSQALGGAGMAAGITVGALLAEDLLGSTGLAGLPAALYTGGAAVGAMTVGRVSQHRGRRPGLALGHGAAALGSVGVVAGAAAGWTALLLTALFVYGAGSVTGLLARYAGADLAPPERRGRATGTVLLATTLGAVAGPNLVGPTGAVAAAYGLPRLTGPFLLAAVAYTAACLVLLLWLRPDPMTVARARAAAGAAPPSDGGAAAKKAATVPGPGQARVATDPEETDTETNTEASRTPSGRPGRRRPSGVVTGATVTISAQLVMIAVMTMTPVHMAAHGHSTQAAGTVIALHVGAMFLPSRLSGSLVDRLGAPFVAVASGVVLLVAGVLAGVLPPQGFAGPAFALVLLGIGWNLALVSGSAMVTEAAPPATAAAVQGQVDVGMSLAGATGGMVSGLTVAGAGYPLLAVAGGVLAVAVIPAVALRGLTGRASA</sequence>
<dbReference type="PANTHER" id="PTHR23534">
    <property type="entry name" value="MFS PERMEASE"/>
    <property type="match status" value="1"/>
</dbReference>
<feature type="transmembrane region" description="Helical" evidence="6">
    <location>
        <begin position="275"/>
        <end position="294"/>
    </location>
</feature>
<feature type="transmembrane region" description="Helical" evidence="6">
    <location>
        <begin position="306"/>
        <end position="324"/>
    </location>
</feature>
<feature type="region of interest" description="Disordered" evidence="5">
    <location>
        <begin position="220"/>
        <end position="276"/>
    </location>
</feature>
<feature type="transmembrane region" description="Helical" evidence="6">
    <location>
        <begin position="364"/>
        <end position="384"/>
    </location>
</feature>
<accession>A0ABS7W4N9</accession>
<name>A0ABS7W4N9_STROV</name>
<keyword evidence="2 6" id="KW-0812">Transmembrane</keyword>
<evidence type="ECO:0000313" key="8">
    <source>
        <dbReference type="EMBL" id="MBZ6152941.1"/>
    </source>
</evidence>
<evidence type="ECO:0000256" key="2">
    <source>
        <dbReference type="ARBA" id="ARBA00022692"/>
    </source>
</evidence>
<keyword evidence="9" id="KW-1185">Reference proteome</keyword>
<organism evidence="8 9">
    <name type="scientific">Streptomyces olivaceus</name>
    <dbReference type="NCBI Taxonomy" id="47716"/>
    <lineage>
        <taxon>Bacteria</taxon>
        <taxon>Bacillati</taxon>
        <taxon>Actinomycetota</taxon>
        <taxon>Actinomycetes</taxon>
        <taxon>Kitasatosporales</taxon>
        <taxon>Streptomycetaceae</taxon>
        <taxon>Streptomyces</taxon>
    </lineage>
</organism>
<dbReference type="Proteomes" id="UP000758701">
    <property type="component" value="Unassembled WGS sequence"/>
</dbReference>
<dbReference type="Gene3D" id="1.20.1250.20">
    <property type="entry name" value="MFS general substrate transporter like domains"/>
    <property type="match status" value="1"/>
</dbReference>
<dbReference type="PANTHER" id="PTHR23534:SF1">
    <property type="entry name" value="MAJOR FACILITATOR SUPERFAMILY PROTEIN"/>
    <property type="match status" value="1"/>
</dbReference>
<keyword evidence="3 6" id="KW-1133">Transmembrane helix</keyword>
<dbReference type="SUPFAM" id="SSF103473">
    <property type="entry name" value="MFS general substrate transporter"/>
    <property type="match status" value="1"/>
</dbReference>
<feature type="compositionally biased region" description="Low complexity" evidence="5">
    <location>
        <begin position="257"/>
        <end position="267"/>
    </location>
</feature>
<comment type="caution">
    <text evidence="8">The sequence shown here is derived from an EMBL/GenBank/DDBJ whole genome shotgun (WGS) entry which is preliminary data.</text>
</comment>
<feature type="transmembrane region" description="Helical" evidence="6">
    <location>
        <begin position="149"/>
        <end position="167"/>
    </location>
</feature>
<gene>
    <name evidence="8" type="ORF">KVH32_17495</name>
</gene>
<dbReference type="InterPro" id="IPR020846">
    <property type="entry name" value="MFS_dom"/>
</dbReference>
<feature type="transmembrane region" description="Helical" evidence="6">
    <location>
        <begin position="336"/>
        <end position="358"/>
    </location>
</feature>
<feature type="transmembrane region" description="Helical" evidence="6">
    <location>
        <begin position="431"/>
        <end position="452"/>
    </location>
</feature>
<dbReference type="InterPro" id="IPR011701">
    <property type="entry name" value="MFS"/>
</dbReference>
<protein>
    <submittedName>
        <fullName evidence="8">MFS transporter</fullName>
    </submittedName>
</protein>
<dbReference type="EMBL" id="JAHSTP010000006">
    <property type="protein sequence ID" value="MBZ6152941.1"/>
    <property type="molecule type" value="Genomic_DNA"/>
</dbReference>
<comment type="subcellular location">
    <subcellularLocation>
        <location evidence="1">Cell membrane</location>
        <topology evidence="1">Multi-pass membrane protein</topology>
    </subcellularLocation>
</comment>
<dbReference type="InterPro" id="IPR036259">
    <property type="entry name" value="MFS_trans_sf"/>
</dbReference>
<feature type="domain" description="Major facilitator superfamily (MFS) profile" evidence="7">
    <location>
        <begin position="23"/>
        <end position="454"/>
    </location>
</feature>
<feature type="transmembrane region" description="Helical" evidence="6">
    <location>
        <begin position="26"/>
        <end position="49"/>
    </location>
</feature>
<feature type="transmembrane region" description="Helical" evidence="6">
    <location>
        <begin position="115"/>
        <end position="137"/>
    </location>
</feature>
<keyword evidence="4 6" id="KW-0472">Membrane</keyword>